<dbReference type="RefSeq" id="WP_055288394.1">
    <property type="nucleotide sequence ID" value="NZ_AP019724.1"/>
</dbReference>
<dbReference type="InterPro" id="IPR036736">
    <property type="entry name" value="ACP-like_sf"/>
</dbReference>
<reference evidence="2 3" key="1">
    <citation type="submission" date="2018-08" db="EMBL/GenBank/DDBJ databases">
        <title>A genome reference for cultivated species of the human gut microbiota.</title>
        <authorList>
            <person name="Zou Y."/>
            <person name="Xue W."/>
            <person name="Luo G."/>
        </authorList>
    </citation>
    <scope>NUCLEOTIDE SEQUENCE [LARGE SCALE GENOMIC DNA]</scope>
    <source>
        <strain evidence="2 3">TM04-30</strain>
    </source>
</reference>
<name>A0A412MRL0_BACUN</name>
<dbReference type="Proteomes" id="UP000260844">
    <property type="component" value="Unassembled WGS sequence"/>
</dbReference>
<organism evidence="2 3">
    <name type="scientific">Bacteroides uniformis</name>
    <dbReference type="NCBI Taxonomy" id="820"/>
    <lineage>
        <taxon>Bacteria</taxon>
        <taxon>Pseudomonadati</taxon>
        <taxon>Bacteroidota</taxon>
        <taxon>Bacteroidia</taxon>
        <taxon>Bacteroidales</taxon>
        <taxon>Bacteroidaceae</taxon>
        <taxon>Bacteroides</taxon>
    </lineage>
</organism>
<dbReference type="KEGG" id="bun:Bun01g_24260"/>
<sequence>MTNLEKYKGVFIDVFNVSEDVLNGEFTKDNVDGWDSIKQLALSSSLEEEFDLLFDAEDIIGLTSFQAGIEILRGNDVEI</sequence>
<dbReference type="SUPFAM" id="SSF47336">
    <property type="entry name" value="ACP-like"/>
    <property type="match status" value="1"/>
</dbReference>
<accession>A0A412MRL0</accession>
<evidence type="ECO:0000313" key="1">
    <source>
        <dbReference type="EMBL" id="BBK88056.1"/>
    </source>
</evidence>
<dbReference type="EMBL" id="AP019724">
    <property type="protein sequence ID" value="BBK88056.1"/>
    <property type="molecule type" value="Genomic_DNA"/>
</dbReference>
<evidence type="ECO:0000313" key="4">
    <source>
        <dbReference type="Proteomes" id="UP000320533"/>
    </source>
</evidence>
<gene>
    <name evidence="1" type="ORF">Bun01g_24260</name>
    <name evidence="2" type="ORF">DXD40_01725</name>
</gene>
<reference evidence="1 4" key="2">
    <citation type="submission" date="2019-06" db="EMBL/GenBank/DDBJ databases">
        <title>Complete genome sequence of Bacteroides uniformis NBRC 113350.</title>
        <authorList>
            <person name="Miura T."/>
            <person name="Furukawa M."/>
            <person name="Shimamura M."/>
            <person name="Ohyama Y."/>
            <person name="Yamazoe A."/>
            <person name="Kawasaki H."/>
        </authorList>
    </citation>
    <scope>NUCLEOTIDE SEQUENCE [LARGE SCALE GENOMIC DNA]</scope>
    <source>
        <strain evidence="1 4">NBRC 113350</strain>
    </source>
</reference>
<proteinExistence type="predicted"/>
<dbReference type="Gene3D" id="1.10.1200.10">
    <property type="entry name" value="ACP-like"/>
    <property type="match status" value="1"/>
</dbReference>
<dbReference type="Proteomes" id="UP000320533">
    <property type="component" value="Chromosome"/>
</dbReference>
<evidence type="ECO:0000313" key="2">
    <source>
        <dbReference type="EMBL" id="RGJ97147.1"/>
    </source>
</evidence>
<evidence type="ECO:0000313" key="3">
    <source>
        <dbReference type="Proteomes" id="UP000260844"/>
    </source>
</evidence>
<dbReference type="EMBL" id="QSPV01000001">
    <property type="protein sequence ID" value="RGJ97147.1"/>
    <property type="molecule type" value="Genomic_DNA"/>
</dbReference>
<dbReference type="AlphaFoldDB" id="A0A412MRL0"/>
<protein>
    <submittedName>
        <fullName evidence="2">Acyl carrier protein</fullName>
    </submittedName>
</protein>